<keyword evidence="5" id="KW-1185">Reference proteome</keyword>
<feature type="transmembrane region" description="Helical" evidence="2">
    <location>
        <begin position="493"/>
        <end position="516"/>
    </location>
</feature>
<dbReference type="AlphaFoldDB" id="L8X2T8"/>
<reference evidence="4 5" key="1">
    <citation type="journal article" date="2013" name="Nat. Commun.">
        <title>The evolution and pathogenic mechanisms of the rice sheath blight pathogen.</title>
        <authorList>
            <person name="Zheng A."/>
            <person name="Lin R."/>
            <person name="Xu L."/>
            <person name="Qin P."/>
            <person name="Tang C."/>
            <person name="Ai P."/>
            <person name="Zhang D."/>
            <person name="Liu Y."/>
            <person name="Sun Z."/>
            <person name="Feng H."/>
            <person name="Wang Y."/>
            <person name="Chen Y."/>
            <person name="Liang X."/>
            <person name="Fu R."/>
            <person name="Li Q."/>
            <person name="Zhang J."/>
            <person name="Yu X."/>
            <person name="Xie Z."/>
            <person name="Ding L."/>
            <person name="Guan P."/>
            <person name="Tang J."/>
            <person name="Liang Y."/>
            <person name="Wang S."/>
            <person name="Deng Q."/>
            <person name="Li S."/>
            <person name="Zhu J."/>
            <person name="Wang L."/>
            <person name="Liu H."/>
            <person name="Li P."/>
        </authorList>
    </citation>
    <scope>NUCLEOTIDE SEQUENCE [LARGE SCALE GENOMIC DNA]</scope>
    <source>
        <strain evidence="5">AG-1 IA</strain>
    </source>
</reference>
<dbReference type="EMBL" id="AFRT01000580">
    <property type="protein sequence ID" value="ELU43318.1"/>
    <property type="molecule type" value="Genomic_DNA"/>
</dbReference>
<feature type="domain" description="Peptidase A1" evidence="3">
    <location>
        <begin position="115"/>
        <end position="474"/>
    </location>
</feature>
<name>L8X2T8_THACA</name>
<dbReference type="OrthoDB" id="2563011at2759"/>
<dbReference type="HOGENOM" id="CLU_398569_0_0_1"/>
<dbReference type="InterPro" id="IPR033121">
    <property type="entry name" value="PEPTIDASE_A1"/>
</dbReference>
<dbReference type="Gene3D" id="2.40.70.10">
    <property type="entry name" value="Acid Proteases"/>
    <property type="match status" value="2"/>
</dbReference>
<keyword evidence="2" id="KW-0472">Membrane</keyword>
<dbReference type="Proteomes" id="UP000011668">
    <property type="component" value="Unassembled WGS sequence"/>
</dbReference>
<evidence type="ECO:0000256" key="2">
    <source>
        <dbReference type="SAM" id="Phobius"/>
    </source>
</evidence>
<dbReference type="PROSITE" id="PS51767">
    <property type="entry name" value="PEPTIDASE_A1"/>
    <property type="match status" value="1"/>
</dbReference>
<evidence type="ECO:0000259" key="3">
    <source>
        <dbReference type="PROSITE" id="PS51767"/>
    </source>
</evidence>
<feature type="region of interest" description="Disordered" evidence="1">
    <location>
        <begin position="666"/>
        <end position="712"/>
    </location>
</feature>
<accession>L8X2T8</accession>
<protein>
    <submittedName>
        <fullName evidence="4">Asp domain-containing protein</fullName>
    </submittedName>
</protein>
<sequence>MLNQQDLTWMYHLRALSPHVMSQIRDQPDPDVLMVASQRPLYTLSPTCGLACDNGDALILAISYHCSSHGSGSNSREGRIRRIRRSLETLIPRWSFDICGSLGGGQDRNISFRRSYARSVQGSDNQQFNFSLSGSTGYTVVAGDACSACGDQNPFNSSSFQSMDERIDVTVDGVNQVFGSMVKENCGLKQANGNWWQYKNQTVLVAGSVNDGTRDIFNAEVSGVLGLAPTTKLHTFGDTVLGAWLQRNLDAESVSVGFALKRPNILNATAGGNNSTPTNSTTPGAGEMHMLAPDSSSYYGELSTVPIVSYASSGGSTTGNGGGQQMQAAGWVTNLEEWTFSNPNGERVNGGKGAHAAVDPWYISKIPGSRLMSTPNDPQQSWHIPCSTHINLTISIAGIDFIIDPQDLISQAQDLAAGNNVEKRQGAMCECAVQGWTDPSVPGYMLGNSFMRNAYIVYNVAQPNGSQQNSIGFGRRFPFQHPSREQSQRARTIGIVVGSIAGVIIILGGGALAWLWRRSQQKSHRAPSEEFMSGNPERFNYGGFRTASSGFLGRGVPITPGVIFNARRGSDPEAHPLMQTPPTTSSPPRDGVPPKTFAQQQGPVTVHVEDADRAQGLDIPAHQVYLDRLAQRAQLRWPGSGFEQGYTRVNDQEMDVHAFGDHARVYSDESEQNPNSQQRYDPPPEPATSSSWNHPYHPPASSAGNRVSMAVEPLAKPAEVVLKEEPNQNKE</sequence>
<dbReference type="SUPFAM" id="SSF50630">
    <property type="entry name" value="Acid proteases"/>
    <property type="match status" value="1"/>
</dbReference>
<gene>
    <name evidence="4" type="ORF">AG1IA_02654</name>
</gene>
<evidence type="ECO:0000313" key="5">
    <source>
        <dbReference type="Proteomes" id="UP000011668"/>
    </source>
</evidence>
<organism evidence="4 5">
    <name type="scientific">Thanatephorus cucumeris (strain AG1-IA)</name>
    <name type="common">Rice sheath blight fungus</name>
    <name type="synonym">Rhizoctonia solani</name>
    <dbReference type="NCBI Taxonomy" id="983506"/>
    <lineage>
        <taxon>Eukaryota</taxon>
        <taxon>Fungi</taxon>
        <taxon>Dikarya</taxon>
        <taxon>Basidiomycota</taxon>
        <taxon>Agaricomycotina</taxon>
        <taxon>Agaricomycetes</taxon>
        <taxon>Cantharellales</taxon>
        <taxon>Ceratobasidiaceae</taxon>
        <taxon>Rhizoctonia</taxon>
        <taxon>Rhizoctonia solani AG-1</taxon>
    </lineage>
</organism>
<evidence type="ECO:0000256" key="1">
    <source>
        <dbReference type="SAM" id="MobiDB-lite"/>
    </source>
</evidence>
<dbReference type="STRING" id="983506.L8X2T8"/>
<evidence type="ECO:0000313" key="4">
    <source>
        <dbReference type="EMBL" id="ELU43318.1"/>
    </source>
</evidence>
<feature type="region of interest" description="Disordered" evidence="1">
    <location>
        <begin position="568"/>
        <end position="592"/>
    </location>
</feature>
<proteinExistence type="predicted"/>
<dbReference type="Pfam" id="PF00026">
    <property type="entry name" value="Asp"/>
    <property type="match status" value="1"/>
</dbReference>
<keyword evidence="2" id="KW-0812">Transmembrane</keyword>
<keyword evidence="2" id="KW-1133">Transmembrane helix</keyword>
<comment type="caution">
    <text evidence="4">The sequence shown here is derived from an EMBL/GenBank/DDBJ whole genome shotgun (WGS) entry which is preliminary data.</text>
</comment>
<dbReference type="InterPro" id="IPR021109">
    <property type="entry name" value="Peptidase_aspartic_dom_sf"/>
</dbReference>